<dbReference type="EMBL" id="JBFXLS010000003">
    <property type="protein sequence ID" value="KAL2833790.1"/>
    <property type="molecule type" value="Genomic_DNA"/>
</dbReference>
<evidence type="ECO:0000313" key="5">
    <source>
        <dbReference type="Proteomes" id="UP001610335"/>
    </source>
</evidence>
<dbReference type="Gene3D" id="3.40.50.1240">
    <property type="entry name" value="Phosphoglycerate mutase-like"/>
    <property type="match status" value="1"/>
</dbReference>
<protein>
    <submittedName>
        <fullName evidence="4">Histidine phosphatase superfamily</fullName>
    </submittedName>
</protein>
<sequence>MLVPIAATLLGGLTTASAETILGVTIFSRHGDRTSKHYPSYTLTNLGAQQNHRVGSDYRSLYLSSNSPKQILGISEDVYVPGQIFAQSPDQDVLSSSATAFLQGLYPPLTTLNESESEQSLSNGTTLSAPLNGYQYVQLRIESPDSPDSIWIKGDDSCNVVDNLLQGTQEAKINATRPFYQKFASVLENVTDIDRDYLSYEHAYDIYDLINTARIHNASMEDAVSDADLFQLRTLADSREFSVNFDPTYPEWSIGGRTLAGAVLNRMKETIATNGTSGKFSLMTGSYDTMLQFFSVYGVTENNTNTDFTGLPEYASTIVFELFTEKNTTSFPTDENDLKVRFLFHNGSTPDTELTAYPLFGADYYPAKEGVYNAPNPNPDSTLTSPNNTLTSMPYIDFKFQLSQTALTTVESWCRVCDSHKDFCVRFFASCPLVYAERGMSNAVAGVIGAMVALAVVGGSGALAFFVVRRLLARRQAVTMEAAMAMGDVKGVEFDVRSVKSGRVRV</sequence>
<dbReference type="InterPro" id="IPR029033">
    <property type="entry name" value="His_PPase_superfam"/>
</dbReference>
<feature type="chain" id="PRO_5045674197" evidence="3">
    <location>
        <begin position="19"/>
        <end position="506"/>
    </location>
</feature>
<dbReference type="Proteomes" id="UP001610335">
    <property type="component" value="Unassembled WGS sequence"/>
</dbReference>
<comment type="similarity">
    <text evidence="1">Belongs to the histidine acid phosphatase family.</text>
</comment>
<keyword evidence="2" id="KW-1133">Transmembrane helix</keyword>
<dbReference type="SUPFAM" id="SSF53254">
    <property type="entry name" value="Phosphoglycerate mutase-like"/>
    <property type="match status" value="1"/>
</dbReference>
<evidence type="ECO:0000256" key="2">
    <source>
        <dbReference type="SAM" id="Phobius"/>
    </source>
</evidence>
<dbReference type="PANTHER" id="PTHR11567:SF142">
    <property type="entry name" value="PHOSPHOGLYCERATE MUTASE-LIKE PROTEIN"/>
    <property type="match status" value="1"/>
</dbReference>
<dbReference type="PANTHER" id="PTHR11567">
    <property type="entry name" value="ACID PHOSPHATASE-RELATED"/>
    <property type="match status" value="1"/>
</dbReference>
<feature type="signal peptide" evidence="3">
    <location>
        <begin position="1"/>
        <end position="18"/>
    </location>
</feature>
<evidence type="ECO:0000256" key="1">
    <source>
        <dbReference type="ARBA" id="ARBA00005375"/>
    </source>
</evidence>
<keyword evidence="3" id="KW-0732">Signal</keyword>
<proteinExistence type="inferred from homology"/>
<keyword evidence="2" id="KW-0472">Membrane</keyword>
<organism evidence="4 5">
    <name type="scientific">Aspergillus cavernicola</name>
    <dbReference type="NCBI Taxonomy" id="176166"/>
    <lineage>
        <taxon>Eukaryota</taxon>
        <taxon>Fungi</taxon>
        <taxon>Dikarya</taxon>
        <taxon>Ascomycota</taxon>
        <taxon>Pezizomycotina</taxon>
        <taxon>Eurotiomycetes</taxon>
        <taxon>Eurotiomycetidae</taxon>
        <taxon>Eurotiales</taxon>
        <taxon>Aspergillaceae</taxon>
        <taxon>Aspergillus</taxon>
        <taxon>Aspergillus subgen. Nidulantes</taxon>
    </lineage>
</organism>
<evidence type="ECO:0000313" key="4">
    <source>
        <dbReference type="EMBL" id="KAL2833790.1"/>
    </source>
</evidence>
<keyword evidence="2" id="KW-0812">Transmembrane</keyword>
<gene>
    <name evidence="4" type="ORF">BDW59DRAFT_179465</name>
</gene>
<evidence type="ECO:0000256" key="3">
    <source>
        <dbReference type="SAM" id="SignalP"/>
    </source>
</evidence>
<reference evidence="4 5" key="1">
    <citation type="submission" date="2024-07" db="EMBL/GenBank/DDBJ databases">
        <title>Section-level genome sequencing and comparative genomics of Aspergillus sections Usti and Cavernicolus.</title>
        <authorList>
            <consortium name="Lawrence Berkeley National Laboratory"/>
            <person name="Nybo J.L."/>
            <person name="Vesth T.C."/>
            <person name="Theobald S."/>
            <person name="Frisvad J.C."/>
            <person name="Larsen T.O."/>
            <person name="Kjaerboelling I."/>
            <person name="Rothschild-Mancinelli K."/>
            <person name="Lyhne E.K."/>
            <person name="Kogle M.E."/>
            <person name="Barry K."/>
            <person name="Clum A."/>
            <person name="Na H."/>
            <person name="Ledsgaard L."/>
            <person name="Lin J."/>
            <person name="Lipzen A."/>
            <person name="Kuo A."/>
            <person name="Riley R."/>
            <person name="Mondo S."/>
            <person name="LaButti K."/>
            <person name="Haridas S."/>
            <person name="Pangalinan J."/>
            <person name="Salamov A.A."/>
            <person name="Simmons B.A."/>
            <person name="Magnuson J.K."/>
            <person name="Chen J."/>
            <person name="Drula E."/>
            <person name="Henrissat B."/>
            <person name="Wiebenga A."/>
            <person name="Lubbers R.J."/>
            <person name="Gomes A.C."/>
            <person name="Makela M.R."/>
            <person name="Stajich J."/>
            <person name="Grigoriev I.V."/>
            <person name="Mortensen U.H."/>
            <person name="De vries R.P."/>
            <person name="Baker S.E."/>
            <person name="Andersen M.R."/>
        </authorList>
    </citation>
    <scope>NUCLEOTIDE SEQUENCE [LARGE SCALE GENOMIC DNA]</scope>
    <source>
        <strain evidence="4 5">CBS 600.67</strain>
    </source>
</reference>
<dbReference type="InterPro" id="IPR000560">
    <property type="entry name" value="His_Pase_clade-2"/>
</dbReference>
<dbReference type="Pfam" id="PF00328">
    <property type="entry name" value="His_Phos_2"/>
    <property type="match status" value="1"/>
</dbReference>
<feature type="transmembrane region" description="Helical" evidence="2">
    <location>
        <begin position="443"/>
        <end position="468"/>
    </location>
</feature>
<accession>A0ABR4J1C6</accession>
<comment type="caution">
    <text evidence="4">The sequence shown here is derived from an EMBL/GenBank/DDBJ whole genome shotgun (WGS) entry which is preliminary data.</text>
</comment>
<name>A0ABR4J1C6_9EURO</name>
<dbReference type="InterPro" id="IPR050645">
    <property type="entry name" value="Histidine_acid_phosphatase"/>
</dbReference>
<keyword evidence="5" id="KW-1185">Reference proteome</keyword>